<dbReference type="PANTHER" id="PTHR45753">
    <property type="entry name" value="ORNITHINE CARBAMOYLTRANSFERASE, MITOCHONDRIAL"/>
    <property type="match status" value="1"/>
</dbReference>
<dbReference type="RefSeq" id="WP_052108737.1">
    <property type="nucleotide sequence ID" value="NZ_CCSE01000001.1"/>
</dbReference>
<comment type="similarity">
    <text evidence="2 7">Belongs to the aspartate/ornithine carbamoyltransferase superfamily. ATCase family.</text>
</comment>
<comment type="pathway">
    <text evidence="1 7">Pyrimidine metabolism; UMP biosynthesis via de novo pathway; (S)-dihydroorotate from bicarbonate: step 2/3.</text>
</comment>
<gene>
    <name evidence="7 10" type="primary">pyrB</name>
    <name evidence="10" type="ORF">BN1048_00471</name>
</gene>
<dbReference type="Proteomes" id="UP000044136">
    <property type="component" value="Unassembled WGS sequence"/>
</dbReference>
<dbReference type="NCBIfam" id="NF002032">
    <property type="entry name" value="PRK00856.1"/>
    <property type="match status" value="1"/>
</dbReference>
<dbReference type="InterPro" id="IPR002082">
    <property type="entry name" value="Asp_carbamoyltransf"/>
</dbReference>
<evidence type="ECO:0000256" key="6">
    <source>
        <dbReference type="ARBA" id="ARBA00048859"/>
    </source>
</evidence>
<dbReference type="HAMAP" id="MF_00001">
    <property type="entry name" value="Asp_carb_tr"/>
    <property type="match status" value="1"/>
</dbReference>
<dbReference type="OrthoDB" id="9774690at2"/>
<evidence type="ECO:0000313" key="11">
    <source>
        <dbReference type="Proteomes" id="UP000044136"/>
    </source>
</evidence>
<dbReference type="GO" id="GO:0016597">
    <property type="term" value="F:amino acid binding"/>
    <property type="evidence" value="ECO:0007669"/>
    <property type="project" value="InterPro"/>
</dbReference>
<comment type="subunit">
    <text evidence="7">Heterododecamer (2C3:3R2) of six catalytic PyrB chains organized as two trimers (C3), and six regulatory PyrI chains organized as three dimers (R2).</text>
</comment>
<feature type="binding site" evidence="7">
    <location>
        <position position="126"/>
    </location>
    <ligand>
        <name>carbamoyl phosphate</name>
        <dbReference type="ChEBI" id="CHEBI:58228"/>
    </ligand>
</feature>
<comment type="catalytic activity">
    <reaction evidence="6 7">
        <text>carbamoyl phosphate + L-aspartate = N-carbamoyl-L-aspartate + phosphate + H(+)</text>
        <dbReference type="Rhea" id="RHEA:20013"/>
        <dbReference type="ChEBI" id="CHEBI:15378"/>
        <dbReference type="ChEBI" id="CHEBI:29991"/>
        <dbReference type="ChEBI" id="CHEBI:32814"/>
        <dbReference type="ChEBI" id="CHEBI:43474"/>
        <dbReference type="ChEBI" id="CHEBI:58228"/>
        <dbReference type="EC" id="2.1.3.2"/>
    </reaction>
</comment>
<dbReference type="GO" id="GO:0044205">
    <property type="term" value="P:'de novo' UMP biosynthetic process"/>
    <property type="evidence" value="ECO:0007669"/>
    <property type="project" value="UniProtKB-UniRule"/>
</dbReference>
<dbReference type="GO" id="GO:0005829">
    <property type="term" value="C:cytosol"/>
    <property type="evidence" value="ECO:0007669"/>
    <property type="project" value="TreeGrafter"/>
</dbReference>
<evidence type="ECO:0000256" key="1">
    <source>
        <dbReference type="ARBA" id="ARBA00004852"/>
    </source>
</evidence>
<dbReference type="GO" id="GO:0006207">
    <property type="term" value="P:'de novo' pyrimidine nucleobase biosynthetic process"/>
    <property type="evidence" value="ECO:0007669"/>
    <property type="project" value="InterPro"/>
</dbReference>
<keyword evidence="11" id="KW-1185">Reference proteome</keyword>
<dbReference type="Pfam" id="PF02729">
    <property type="entry name" value="OTCace_N"/>
    <property type="match status" value="1"/>
</dbReference>
<dbReference type="PRINTS" id="PR00100">
    <property type="entry name" value="AOTCASE"/>
</dbReference>
<dbReference type="InterPro" id="IPR036901">
    <property type="entry name" value="Asp/Orn_carbamoylTrfase_sf"/>
</dbReference>
<dbReference type="InterPro" id="IPR006131">
    <property type="entry name" value="Asp_carbamoyltransf_Asp/Orn-bd"/>
</dbReference>
<organism evidence="10 11">
    <name type="scientific">Jeotgalicoccus saudimassiliensis</name>
    <dbReference type="NCBI Taxonomy" id="1461582"/>
    <lineage>
        <taxon>Bacteria</taxon>
        <taxon>Bacillati</taxon>
        <taxon>Bacillota</taxon>
        <taxon>Bacilli</taxon>
        <taxon>Bacillales</taxon>
        <taxon>Staphylococcaceae</taxon>
        <taxon>Jeotgalicoccus</taxon>
    </lineage>
</organism>
<feature type="binding site" evidence="7">
    <location>
        <position position="159"/>
    </location>
    <ligand>
        <name>L-aspartate</name>
        <dbReference type="ChEBI" id="CHEBI:29991"/>
    </ligand>
</feature>
<dbReference type="HOGENOM" id="CLU_043846_2_1_9"/>
<keyword evidence="4 7" id="KW-0665">Pyrimidine biosynthesis</keyword>
<feature type="binding site" evidence="7">
    <location>
        <position position="129"/>
    </location>
    <ligand>
        <name>carbamoyl phosphate</name>
        <dbReference type="ChEBI" id="CHEBI:58228"/>
    </ligand>
</feature>
<evidence type="ECO:0000313" key="10">
    <source>
        <dbReference type="EMBL" id="CDZ99441.1"/>
    </source>
</evidence>
<dbReference type="NCBIfam" id="TIGR00670">
    <property type="entry name" value="asp_carb_tr"/>
    <property type="match status" value="1"/>
</dbReference>
<evidence type="ECO:0000256" key="3">
    <source>
        <dbReference type="ARBA" id="ARBA00022679"/>
    </source>
</evidence>
<accession>A0A078M3Z7</accession>
<dbReference type="GO" id="GO:0006520">
    <property type="term" value="P:amino acid metabolic process"/>
    <property type="evidence" value="ECO:0007669"/>
    <property type="project" value="InterPro"/>
</dbReference>
<name>A0A078M3Z7_9STAP</name>
<dbReference type="InterPro" id="IPR006132">
    <property type="entry name" value="Asp/Orn_carbamoyltranf_P-bd"/>
</dbReference>
<reference evidence="10 11" key="1">
    <citation type="submission" date="2014-07" db="EMBL/GenBank/DDBJ databases">
        <authorList>
            <person name="Urmite Genomes Urmite Genomes"/>
        </authorList>
    </citation>
    <scope>NUCLEOTIDE SEQUENCE [LARGE SCALE GENOMIC DNA]</scope>
    <source>
        <strain evidence="10 11">13MG44_air</strain>
    </source>
</reference>
<feature type="binding site" evidence="7">
    <location>
        <position position="50"/>
    </location>
    <ligand>
        <name>carbamoyl phosphate</name>
        <dbReference type="ChEBI" id="CHEBI:58228"/>
    </ligand>
</feature>
<dbReference type="GO" id="GO:0004070">
    <property type="term" value="F:aspartate carbamoyltransferase activity"/>
    <property type="evidence" value="ECO:0007669"/>
    <property type="project" value="UniProtKB-UniRule"/>
</dbReference>
<feature type="domain" description="Aspartate/ornithine carbamoyltransferase Asp/Orn-binding" evidence="8">
    <location>
        <begin position="146"/>
        <end position="287"/>
    </location>
</feature>
<sequence length="307" mass="34284">MKNLLSMEHVTPKEIEALITRAIDIKHGRPVMKLNGKTVVNLFYENSTRTKLSFEMAEKNLNVERLPFDVATSSVSKGESLYDTCKTLEAIGADALVIRHPDNKYYETLENLNIPVINGGDGSGSHPTQSLLDMMTIYENLGQICGLKIAIVGDIKHSRVAKSNAQALTKMGAEVYFSGPRELQDNSLQISQISIDEAVEVCDVIMLLRVQHERHESYSEMPKEEYNALYGMNKARMDQMKPHALVMHPAPINRGVEITDEAVEGDKSVIFEQMTNGVFMRMSILESVLDGEGTSINAFEKRYAVTQ</sequence>
<dbReference type="Pfam" id="PF00185">
    <property type="entry name" value="OTCace"/>
    <property type="match status" value="1"/>
</dbReference>
<feature type="binding site" evidence="7">
    <location>
        <position position="77"/>
    </location>
    <ligand>
        <name>L-aspartate</name>
        <dbReference type="ChEBI" id="CHEBI:29991"/>
    </ligand>
</feature>
<comment type="function">
    <text evidence="5 7">Catalyzes the condensation of carbamoyl phosphate and aspartate to form carbamoyl aspartate and inorganic phosphate, the committed step in the de novo pyrimidine nucleotide biosynthesis pathway.</text>
</comment>
<evidence type="ECO:0000256" key="4">
    <source>
        <dbReference type="ARBA" id="ARBA00022975"/>
    </source>
</evidence>
<feature type="binding site" evidence="7">
    <location>
        <position position="99"/>
    </location>
    <ligand>
        <name>carbamoyl phosphate</name>
        <dbReference type="ChEBI" id="CHEBI:58228"/>
    </ligand>
</feature>
<dbReference type="SUPFAM" id="SSF53671">
    <property type="entry name" value="Aspartate/ornithine carbamoyltransferase"/>
    <property type="match status" value="1"/>
</dbReference>
<evidence type="ECO:0000256" key="2">
    <source>
        <dbReference type="ARBA" id="ARBA00008896"/>
    </source>
</evidence>
<dbReference type="eggNOG" id="COG0540">
    <property type="taxonomic scope" value="Bacteria"/>
</dbReference>
<dbReference type="EMBL" id="CCSE01000001">
    <property type="protein sequence ID" value="CDZ99441.1"/>
    <property type="molecule type" value="Genomic_DNA"/>
</dbReference>
<dbReference type="PANTHER" id="PTHR45753:SF6">
    <property type="entry name" value="ASPARTATE CARBAMOYLTRANSFERASE"/>
    <property type="match status" value="1"/>
</dbReference>
<dbReference type="PRINTS" id="PR00101">
    <property type="entry name" value="ATCASE"/>
</dbReference>
<evidence type="ECO:0000259" key="9">
    <source>
        <dbReference type="Pfam" id="PF02729"/>
    </source>
</evidence>
<evidence type="ECO:0000256" key="5">
    <source>
        <dbReference type="ARBA" id="ARBA00043884"/>
    </source>
</evidence>
<dbReference type="PROSITE" id="PS00097">
    <property type="entry name" value="CARBAMOYLTRANSFERASE"/>
    <property type="match status" value="1"/>
</dbReference>
<dbReference type="STRING" id="1461582.BN1048_00471"/>
<feature type="binding site" evidence="7">
    <location>
        <position position="209"/>
    </location>
    <ligand>
        <name>L-aspartate</name>
        <dbReference type="ChEBI" id="CHEBI:29991"/>
    </ligand>
</feature>
<dbReference type="Gene3D" id="3.40.50.1370">
    <property type="entry name" value="Aspartate/ornithine carbamoyltransferase"/>
    <property type="match status" value="2"/>
</dbReference>
<feature type="binding site" evidence="7">
    <location>
        <position position="251"/>
    </location>
    <ligand>
        <name>carbamoyl phosphate</name>
        <dbReference type="ChEBI" id="CHEBI:58228"/>
    </ligand>
</feature>
<dbReference type="InterPro" id="IPR006130">
    <property type="entry name" value="Asp/Orn_carbamoylTrfase"/>
</dbReference>
<evidence type="ECO:0000256" key="7">
    <source>
        <dbReference type="HAMAP-Rule" id="MF_00001"/>
    </source>
</evidence>
<dbReference type="AlphaFoldDB" id="A0A078M3Z7"/>
<feature type="domain" description="Aspartate/ornithine carbamoyltransferase carbamoyl-P binding" evidence="9">
    <location>
        <begin position="2"/>
        <end position="139"/>
    </location>
</feature>
<protein>
    <recommendedName>
        <fullName evidence="7">Aspartate carbamoyltransferase</fullName>
        <ecNumber evidence="7">2.1.3.2</ecNumber>
    </recommendedName>
    <alternativeName>
        <fullName evidence="7">Aspartate transcarbamylase</fullName>
        <shortName evidence="7">ATCase</shortName>
    </alternativeName>
</protein>
<feature type="binding site" evidence="7">
    <location>
        <position position="250"/>
    </location>
    <ligand>
        <name>carbamoyl phosphate</name>
        <dbReference type="ChEBI" id="CHEBI:58228"/>
    </ligand>
</feature>
<evidence type="ECO:0000259" key="8">
    <source>
        <dbReference type="Pfam" id="PF00185"/>
    </source>
</evidence>
<keyword evidence="3 7" id="KW-0808">Transferase</keyword>
<feature type="binding site" evidence="7">
    <location>
        <position position="49"/>
    </location>
    <ligand>
        <name>carbamoyl phosphate</name>
        <dbReference type="ChEBI" id="CHEBI:58228"/>
    </ligand>
</feature>
<dbReference type="EC" id="2.1.3.2" evidence="7"/>
<dbReference type="FunFam" id="3.40.50.1370:FF:000011">
    <property type="entry name" value="Aspartate carbamoyltransferase"/>
    <property type="match status" value="1"/>
</dbReference>
<dbReference type="UniPathway" id="UPA00070">
    <property type="reaction ID" value="UER00116"/>
</dbReference>
<proteinExistence type="inferred from homology"/>